<dbReference type="EMBL" id="FR695866">
    <property type="protein sequence ID" value="CBX27579.1"/>
    <property type="molecule type" value="Genomic_DNA"/>
</dbReference>
<evidence type="ECO:0000256" key="3">
    <source>
        <dbReference type="ARBA" id="ARBA00022989"/>
    </source>
</evidence>
<name>E1YAI5_9BACT</name>
<protein>
    <recommendedName>
        <fullName evidence="5">Translocation and assembly module TamB C-terminal domain-containing protein</fullName>
    </recommendedName>
</protein>
<evidence type="ECO:0000256" key="2">
    <source>
        <dbReference type="ARBA" id="ARBA00022692"/>
    </source>
</evidence>
<feature type="domain" description="Translocation and assembly module TamB C-terminal" evidence="5">
    <location>
        <begin position="685"/>
        <end position="1033"/>
    </location>
</feature>
<dbReference type="PANTHER" id="PTHR36985">
    <property type="entry name" value="TRANSLOCATION AND ASSEMBLY MODULE SUBUNIT TAMB"/>
    <property type="match status" value="1"/>
</dbReference>
<gene>
    <name evidence="6" type="ORF">N47_H24010</name>
</gene>
<evidence type="ECO:0000256" key="4">
    <source>
        <dbReference type="ARBA" id="ARBA00023136"/>
    </source>
</evidence>
<keyword evidence="2" id="KW-0812">Transmembrane</keyword>
<organism evidence="6">
    <name type="scientific">uncultured Desulfobacterium sp</name>
    <dbReference type="NCBI Taxonomy" id="201089"/>
    <lineage>
        <taxon>Bacteria</taxon>
        <taxon>Pseudomonadati</taxon>
        <taxon>Thermodesulfobacteriota</taxon>
        <taxon>Desulfobacteria</taxon>
        <taxon>Desulfobacterales</taxon>
        <taxon>Desulfobacteriaceae</taxon>
        <taxon>Desulfobacterium</taxon>
        <taxon>environmental samples</taxon>
    </lineage>
</organism>
<sequence length="1034" mass="113254">MIGIDRLYKGRIHAHLGAKGLINNPEIAGTVNYDGGVVAGYKIKRANILFSLKNRLVTLKPCSLWAGGGQIDLNGAIDLVKAFPEGFMSGKIYPDEIIYDIVLEGKQIDLEKLGIDSKKMRGRVQSNVLLRGKGFEPKSAKAFADWKIQGQRVTIDRLAAPVDLLFTGKADLNHGILALKQVLFSSHKTKLQADGQYNIISEALDGKVLLTSPDLSSALSPLGIKDIKGSIRLDATVSGFVKKPEFNCDVQSKALVYQGISIGDVRLKGGMDNSGILDIKELKLVNRNSVLDASGKIQIFAPKSQKPAEATNLDIIKASIFLSDFHKDFKGSLFAKGHVEGPWKHLRGSFNIFGKDLLIAGQPVHEIKLNPELDGDVIKVNPLTIQLVPGESIAGEGRISFEGKYQISLTSESISLSSIEAIRKLGLAEGRLRLNISGDGSFKHPVLSGNITMTRLYLKGQDFKDFRIHFDLNRNILSCNTDIGFKADGKINLQNSDFDINAAFNKSDLLPYLTMAGYPDWSGKLSGRVEAKGNAKNPDSISARADISDLKLSFGDRKTISTKDVNLSYQKGALLIPAFDMIFMDNAKLTINGTGRLNGPVDVHARGNIPVSIVALFTEDLSDIKGELKLSADLAGSFAKPEISAKADLKNISFTVPYLLQKLHDLNGSVHVNPKGIFVENIYGKLDEGTFNFDGKVELKGFQPGKGYINFKAAALPIRIPDTMDMVLDANLMLSGSKDKSLLDGEIVLVDGLYYKDVKLNLLDGLTEKKREKITTVEQNTGPFLKNMAVDVNIKHRNTFRVENNLAKLEIIPNLKTQGTADSPLIRGRAAVESGTVEYLRKIFVVKKGVIDFLNPYKNDPTFDIKSEVVVRQWKITLEISGTKDALVLKLSSDPAEEREDILSLLLVGKTSRELTKAGSGAAQSTEQILAEMIASTLGDDIKKTTSLDYLEVETTDNTTTGNKNGETEGYVKVTIGKDLSKRLTIKYAVTSEKGELIRRSIAEYKLLQNLRLSGFQDTSGIFGGEIKYRIEFR</sequence>
<dbReference type="InterPro" id="IPR007452">
    <property type="entry name" value="TamB_C"/>
</dbReference>
<evidence type="ECO:0000256" key="1">
    <source>
        <dbReference type="ARBA" id="ARBA00004167"/>
    </source>
</evidence>
<evidence type="ECO:0000259" key="5">
    <source>
        <dbReference type="Pfam" id="PF04357"/>
    </source>
</evidence>
<comment type="subcellular location">
    <subcellularLocation>
        <location evidence="1">Membrane</location>
        <topology evidence="1">Single-pass membrane protein</topology>
    </subcellularLocation>
</comment>
<dbReference type="Pfam" id="PF04357">
    <property type="entry name" value="TamB"/>
    <property type="match status" value="1"/>
</dbReference>
<dbReference type="AlphaFoldDB" id="E1YAI5"/>
<dbReference type="PANTHER" id="PTHR36985:SF1">
    <property type="entry name" value="TRANSLOCATION AND ASSEMBLY MODULE SUBUNIT TAMB"/>
    <property type="match status" value="1"/>
</dbReference>
<dbReference type="GO" id="GO:0009306">
    <property type="term" value="P:protein secretion"/>
    <property type="evidence" value="ECO:0007669"/>
    <property type="project" value="InterPro"/>
</dbReference>
<keyword evidence="4" id="KW-0472">Membrane</keyword>
<reference evidence="6" key="1">
    <citation type="journal article" date="2011" name="Environ. Microbiol.">
        <title>Genomic insights into the metabolic potential of the polycyclic aromatic hydrocarbon degrading sulfate-reducing Deltaproteobacterium N47.</title>
        <authorList>
            <person name="Bergmann F."/>
            <person name="Selesi D."/>
            <person name="Weinmaier T."/>
            <person name="Tischler P."/>
            <person name="Rattei T."/>
            <person name="Meckenstock R.U."/>
        </authorList>
    </citation>
    <scope>NUCLEOTIDE SEQUENCE</scope>
</reference>
<accession>E1YAI5</accession>
<dbReference type="GO" id="GO:0005886">
    <property type="term" value="C:plasma membrane"/>
    <property type="evidence" value="ECO:0007669"/>
    <property type="project" value="InterPro"/>
</dbReference>
<evidence type="ECO:0000313" key="6">
    <source>
        <dbReference type="EMBL" id="CBX27579.1"/>
    </source>
</evidence>
<keyword evidence="3" id="KW-1133">Transmembrane helix</keyword>
<proteinExistence type="predicted"/>